<protein>
    <submittedName>
        <fullName evidence="2">Uncharacterized protein</fullName>
    </submittedName>
</protein>
<keyword evidence="1" id="KW-0812">Transmembrane</keyword>
<evidence type="ECO:0000256" key="1">
    <source>
        <dbReference type="SAM" id="Phobius"/>
    </source>
</evidence>
<feature type="transmembrane region" description="Helical" evidence="1">
    <location>
        <begin position="139"/>
        <end position="157"/>
    </location>
</feature>
<organism evidence="2">
    <name type="scientific">Dasosvirus sp</name>
    <dbReference type="NCBI Taxonomy" id="2487764"/>
    <lineage>
        <taxon>Viruses</taxon>
        <taxon>Varidnaviria</taxon>
        <taxon>Bamfordvirae</taxon>
        <taxon>Nucleocytoviricota</taxon>
        <taxon>Megaviricetes</taxon>
        <taxon>Imitervirales</taxon>
        <taxon>Mimiviridae</taxon>
        <taxon>Klosneuvirinae</taxon>
    </lineage>
</organism>
<keyword evidence="1" id="KW-1133">Transmembrane helix</keyword>
<evidence type="ECO:0000313" key="2">
    <source>
        <dbReference type="EMBL" id="AYV77513.1"/>
    </source>
</evidence>
<dbReference type="EMBL" id="MK072045">
    <property type="protein sequence ID" value="AYV77513.1"/>
    <property type="molecule type" value="Genomic_DNA"/>
</dbReference>
<feature type="transmembrane region" description="Helical" evidence="1">
    <location>
        <begin position="35"/>
        <end position="58"/>
    </location>
</feature>
<feature type="transmembrane region" description="Helical" evidence="1">
    <location>
        <begin position="70"/>
        <end position="92"/>
    </location>
</feature>
<proteinExistence type="predicted"/>
<name>A0A3G4ZV70_9VIRU</name>
<accession>A0A3G4ZV70</accession>
<gene>
    <name evidence="2" type="ORF">Dasosvirus4_34</name>
</gene>
<reference evidence="2" key="1">
    <citation type="submission" date="2018-10" db="EMBL/GenBank/DDBJ databases">
        <title>Hidden diversity of soil giant viruses.</title>
        <authorList>
            <person name="Schulz F."/>
            <person name="Alteio L."/>
            <person name="Goudeau D."/>
            <person name="Ryan E.M."/>
            <person name="Malmstrom R.R."/>
            <person name="Blanchard J."/>
            <person name="Woyke T."/>
        </authorList>
    </citation>
    <scope>NUCLEOTIDE SEQUENCE</scope>
    <source>
        <strain evidence="2">DSV1</strain>
    </source>
</reference>
<keyword evidence="1" id="KW-0472">Membrane</keyword>
<sequence length="187" mass="21867">MKNKIHEMFNLLKSLFDKISNMNQNMNKNSEQRELLILSVLKICFYMFCIGILVAFIILSGSGIPLPHSIFMIIAMLAYMVMAFIEIFPLVLNRLSETGLVFVINEIFKYIVSSLKLRLTHLCNFFSFHKCLYQNYKKIALLLIGFGIGFLIVRYYIKKTLHDKNKTNVFLKNQFVHRVRDTLPQNS</sequence>